<name>A0AA40AWN4_9PEZI</name>
<dbReference type="Proteomes" id="UP001172101">
    <property type="component" value="Unassembled WGS sequence"/>
</dbReference>
<accession>A0AA40AWN4</accession>
<gene>
    <name evidence="1" type="ORF">B0T26DRAFT_641036</name>
</gene>
<proteinExistence type="predicted"/>
<sequence length="66" mass="7308">MAPQNQPWKAVWPAPATAVDQAQTLSSNLSREEMTNQRSFGSHASNTKGRIVHLKKCKIAVFSRSL</sequence>
<dbReference type="RefSeq" id="XP_060299283.1">
    <property type="nucleotide sequence ID" value="XM_060437287.1"/>
</dbReference>
<dbReference type="GeneID" id="85320557"/>
<keyword evidence="2" id="KW-1185">Reference proteome</keyword>
<evidence type="ECO:0000313" key="2">
    <source>
        <dbReference type="Proteomes" id="UP001172101"/>
    </source>
</evidence>
<evidence type="ECO:0000313" key="1">
    <source>
        <dbReference type="EMBL" id="KAK0723359.1"/>
    </source>
</evidence>
<comment type="caution">
    <text evidence="1">The sequence shown here is derived from an EMBL/GenBank/DDBJ whole genome shotgun (WGS) entry which is preliminary data.</text>
</comment>
<dbReference type="EMBL" id="JAUIRO010000003">
    <property type="protein sequence ID" value="KAK0723359.1"/>
    <property type="molecule type" value="Genomic_DNA"/>
</dbReference>
<dbReference type="AlphaFoldDB" id="A0AA40AWN4"/>
<reference evidence="1" key="1">
    <citation type="submission" date="2023-06" db="EMBL/GenBank/DDBJ databases">
        <title>Genome-scale phylogeny and comparative genomics of the fungal order Sordariales.</title>
        <authorList>
            <consortium name="Lawrence Berkeley National Laboratory"/>
            <person name="Hensen N."/>
            <person name="Bonometti L."/>
            <person name="Westerberg I."/>
            <person name="Brannstrom I.O."/>
            <person name="Guillou S."/>
            <person name="Cros-Aarteil S."/>
            <person name="Calhoun S."/>
            <person name="Haridas S."/>
            <person name="Kuo A."/>
            <person name="Mondo S."/>
            <person name="Pangilinan J."/>
            <person name="Riley R."/>
            <person name="LaButti K."/>
            <person name="Andreopoulos B."/>
            <person name="Lipzen A."/>
            <person name="Chen C."/>
            <person name="Yanf M."/>
            <person name="Daum C."/>
            <person name="Ng V."/>
            <person name="Clum A."/>
            <person name="Steindorff A."/>
            <person name="Ohm R."/>
            <person name="Martin F."/>
            <person name="Silar P."/>
            <person name="Natvig D."/>
            <person name="Lalanne C."/>
            <person name="Gautier V."/>
            <person name="Ament-velasquez S.L."/>
            <person name="Kruys A."/>
            <person name="Hutchinson M.I."/>
            <person name="Powell A.J."/>
            <person name="Barry K."/>
            <person name="Miller A.N."/>
            <person name="Grigoriev I.V."/>
            <person name="Debuchy R."/>
            <person name="Gladieux P."/>
            <person name="Thoren M.H."/>
            <person name="Johannesson H."/>
        </authorList>
    </citation>
    <scope>NUCLEOTIDE SEQUENCE</scope>
    <source>
        <strain evidence="1">SMH2392-1A</strain>
    </source>
</reference>
<organism evidence="1 2">
    <name type="scientific">Lasiosphaeria miniovina</name>
    <dbReference type="NCBI Taxonomy" id="1954250"/>
    <lineage>
        <taxon>Eukaryota</taxon>
        <taxon>Fungi</taxon>
        <taxon>Dikarya</taxon>
        <taxon>Ascomycota</taxon>
        <taxon>Pezizomycotina</taxon>
        <taxon>Sordariomycetes</taxon>
        <taxon>Sordariomycetidae</taxon>
        <taxon>Sordariales</taxon>
        <taxon>Lasiosphaeriaceae</taxon>
        <taxon>Lasiosphaeria</taxon>
    </lineage>
</organism>
<protein>
    <submittedName>
        <fullName evidence="1">Uncharacterized protein</fullName>
    </submittedName>
</protein>